<dbReference type="PRINTS" id="PR00067">
    <property type="entry name" value="CATALASE"/>
</dbReference>
<comment type="similarity">
    <text evidence="2 10 12">Belongs to the catalase family.</text>
</comment>
<dbReference type="PANTHER" id="PTHR42821:SF3">
    <property type="entry name" value="CATALASE B"/>
    <property type="match status" value="1"/>
</dbReference>
<keyword evidence="4 10" id="KW-0575">Peroxidase</keyword>
<evidence type="ECO:0000256" key="6">
    <source>
        <dbReference type="ARBA" id="ARBA00022723"/>
    </source>
</evidence>
<dbReference type="InterPro" id="IPR041399">
    <property type="entry name" value="Catalase_large_C"/>
</dbReference>
<evidence type="ECO:0000256" key="13">
    <source>
        <dbReference type="RuleBase" id="RU004142"/>
    </source>
</evidence>
<name>A0A395HTT4_ASPHC</name>
<dbReference type="VEuPathDB" id="FungiDB:BO97DRAFT_456890"/>
<reference evidence="16 17" key="1">
    <citation type="submission" date="2018-02" db="EMBL/GenBank/DDBJ databases">
        <title>The genomes of Aspergillus section Nigri reveals drivers in fungal speciation.</title>
        <authorList>
            <consortium name="DOE Joint Genome Institute"/>
            <person name="Vesth T.C."/>
            <person name="Nybo J."/>
            <person name="Theobald S."/>
            <person name="Brandl J."/>
            <person name="Frisvad J.C."/>
            <person name="Nielsen K.F."/>
            <person name="Lyhne E.K."/>
            <person name="Kogle M.E."/>
            <person name="Kuo A."/>
            <person name="Riley R."/>
            <person name="Clum A."/>
            <person name="Nolan M."/>
            <person name="Lipzen A."/>
            <person name="Salamov A."/>
            <person name="Henrissat B."/>
            <person name="Wiebenga A."/>
            <person name="De vries R.P."/>
            <person name="Grigoriev I.V."/>
            <person name="Mortensen U.H."/>
            <person name="Andersen M.R."/>
            <person name="Baker S.E."/>
        </authorList>
    </citation>
    <scope>NUCLEOTIDE SEQUENCE [LARGE SCALE GENOMIC DNA]</scope>
    <source>
        <strain evidence="16 17">CBS 101889</strain>
    </source>
</reference>
<dbReference type="EMBL" id="KZ824297">
    <property type="protein sequence ID" value="RAL10238.1"/>
    <property type="molecule type" value="Genomic_DNA"/>
</dbReference>
<accession>A0A395HTT4</accession>
<feature type="domain" description="Catalase core" evidence="15">
    <location>
        <begin position="63"/>
        <end position="450"/>
    </location>
</feature>
<dbReference type="EC" id="1.11.1.6" evidence="3 10"/>
<dbReference type="CDD" id="cd03132">
    <property type="entry name" value="GATase1_catalase"/>
    <property type="match status" value="1"/>
</dbReference>
<comment type="catalytic activity">
    <reaction evidence="10 12">
        <text>2 H2O2 = O2 + 2 H2O</text>
        <dbReference type="Rhea" id="RHEA:20309"/>
        <dbReference type="ChEBI" id="CHEBI:15377"/>
        <dbReference type="ChEBI" id="CHEBI:15379"/>
        <dbReference type="ChEBI" id="CHEBI:16240"/>
        <dbReference type="EC" id="1.11.1.6"/>
    </reaction>
</comment>
<feature type="signal peptide" evidence="14">
    <location>
        <begin position="1"/>
        <end position="16"/>
    </location>
</feature>
<keyword evidence="5 10" id="KW-0349">Heme</keyword>
<dbReference type="InterPro" id="IPR010582">
    <property type="entry name" value="Catalase_immune_responsive"/>
</dbReference>
<dbReference type="FunFam" id="1.20.1370.20:FF:000001">
    <property type="entry name" value="Catalase HPII"/>
    <property type="match status" value="1"/>
</dbReference>
<dbReference type="InterPro" id="IPR043156">
    <property type="entry name" value="Catalase_clade2_helical"/>
</dbReference>
<dbReference type="GO" id="GO:0020037">
    <property type="term" value="F:heme binding"/>
    <property type="evidence" value="ECO:0007669"/>
    <property type="project" value="UniProtKB-UniRule"/>
</dbReference>
<keyword evidence="14" id="KW-0732">Signal</keyword>
<evidence type="ECO:0000256" key="2">
    <source>
        <dbReference type="ARBA" id="ARBA00005329"/>
    </source>
</evidence>
<evidence type="ECO:0000256" key="3">
    <source>
        <dbReference type="ARBA" id="ARBA00012314"/>
    </source>
</evidence>
<dbReference type="Pfam" id="PF18011">
    <property type="entry name" value="Catalase_C"/>
    <property type="match status" value="1"/>
</dbReference>
<dbReference type="GO" id="GO:0046872">
    <property type="term" value="F:metal ion binding"/>
    <property type="evidence" value="ECO:0007669"/>
    <property type="project" value="UniProtKB-KW"/>
</dbReference>
<comment type="function">
    <text evidence="10">Occurs in almost all aerobically respiring organisms and serves to protect cells from the toxic effects of hydrogen peroxide.</text>
</comment>
<evidence type="ECO:0000256" key="10">
    <source>
        <dbReference type="PIRNR" id="PIRNR038927"/>
    </source>
</evidence>
<dbReference type="OrthoDB" id="6880011at2759"/>
<dbReference type="Gene3D" id="1.20.1370.20">
    <property type="match status" value="1"/>
</dbReference>
<dbReference type="GeneID" id="37203480"/>
<evidence type="ECO:0000313" key="17">
    <source>
        <dbReference type="Proteomes" id="UP000248961"/>
    </source>
</evidence>
<dbReference type="Proteomes" id="UP000248961">
    <property type="component" value="Unassembled WGS sequence"/>
</dbReference>
<evidence type="ECO:0000256" key="5">
    <source>
        <dbReference type="ARBA" id="ARBA00022617"/>
    </source>
</evidence>
<dbReference type="PANTHER" id="PTHR42821">
    <property type="entry name" value="CATALASE"/>
    <property type="match status" value="1"/>
</dbReference>
<evidence type="ECO:0000256" key="7">
    <source>
        <dbReference type="ARBA" id="ARBA00023002"/>
    </source>
</evidence>
<gene>
    <name evidence="16" type="ORF">BO97DRAFT_456890</name>
</gene>
<dbReference type="FunFam" id="2.40.180.10:FF:000003">
    <property type="entry name" value="Catalase"/>
    <property type="match status" value="1"/>
</dbReference>
<dbReference type="PROSITE" id="PS00438">
    <property type="entry name" value="CATALASE_2"/>
    <property type="match status" value="1"/>
</dbReference>
<dbReference type="Pfam" id="PF06628">
    <property type="entry name" value="Catalase-rel"/>
    <property type="match status" value="1"/>
</dbReference>
<dbReference type="PROSITE" id="PS51402">
    <property type="entry name" value="CATALASE_3"/>
    <property type="match status" value="1"/>
</dbReference>
<organism evidence="16 17">
    <name type="scientific">Aspergillus homomorphus (strain CBS 101889)</name>
    <dbReference type="NCBI Taxonomy" id="1450537"/>
    <lineage>
        <taxon>Eukaryota</taxon>
        <taxon>Fungi</taxon>
        <taxon>Dikarya</taxon>
        <taxon>Ascomycota</taxon>
        <taxon>Pezizomycotina</taxon>
        <taxon>Eurotiomycetes</taxon>
        <taxon>Eurotiomycetidae</taxon>
        <taxon>Eurotiales</taxon>
        <taxon>Aspergillaceae</taxon>
        <taxon>Aspergillus</taxon>
        <taxon>Aspergillus subgen. Circumdati</taxon>
    </lineage>
</organism>
<comment type="function">
    <text evidence="13">Catalyzes the degradation of hydrogen peroxide (H(2)O(2)) generated by peroxisomal oxidases to water and oxygen, thereby protecting cells from the toxic effects of hydrogen peroxide.</text>
</comment>
<dbReference type="InterPro" id="IPR024712">
    <property type="entry name" value="Catalase_clade2"/>
</dbReference>
<dbReference type="PIRSF" id="PIRSF038927">
    <property type="entry name" value="Catalase_clade2"/>
    <property type="match status" value="1"/>
</dbReference>
<keyword evidence="17" id="KW-1185">Reference proteome</keyword>
<comment type="cofactor">
    <cofactor evidence="1 10 11">
        <name>heme</name>
        <dbReference type="ChEBI" id="CHEBI:30413"/>
    </cofactor>
</comment>
<dbReference type="PROSITE" id="PS00437">
    <property type="entry name" value="CATALASE_1"/>
    <property type="match status" value="1"/>
</dbReference>
<feature type="chain" id="PRO_5017333547" description="Catalase" evidence="14">
    <location>
        <begin position="17"/>
        <end position="733"/>
    </location>
</feature>
<dbReference type="RefSeq" id="XP_025549392.1">
    <property type="nucleotide sequence ID" value="XM_025699191.1"/>
</dbReference>
<evidence type="ECO:0000256" key="4">
    <source>
        <dbReference type="ARBA" id="ARBA00022559"/>
    </source>
</evidence>
<dbReference type="GO" id="GO:0005829">
    <property type="term" value="C:cytosol"/>
    <property type="evidence" value="ECO:0007669"/>
    <property type="project" value="TreeGrafter"/>
</dbReference>
<keyword evidence="9 10" id="KW-0376">Hydrogen peroxide</keyword>
<evidence type="ECO:0000256" key="14">
    <source>
        <dbReference type="SAM" id="SignalP"/>
    </source>
</evidence>
<keyword evidence="8 10" id="KW-0408">Iron</keyword>
<sequence length="733" mass="80412">MRHLWLLPAVAGLAGAQCPFLSGEMGTPSRFTERADNAADTVEVVEQPIDQTLYLNDTDSYMTTDFGTPISDQYSLKAGARGPTLLEDFISRQKLQRFDHERVPERVVHARGAGAYGTFRSYGNWSNVTAADFLSAADKETPMFCRFSTVVGFRGSVDTARDVHGHACRFYTDEGNYDIVGVNIAPFFIQDAIQFPDLVHAIKPMPHNEIPQAATAHTSAWDFFSQQSTALHSALWVMAGHGIPRSYRHINGYGVHSFRFVTANGTTKVIRYRWRSLQGVASLVWDEAQATAGKNSDFHRQDLHDAIQNGRYPKWELGAQIMDESDMLRFGFDLLDPTKFVPEELVPFTPLGVMELNANPTNYFAEVEQVGFQPGHVVRGIDFTEDPLLQGRLFSYLDTQVNRHGGPNFEQLPVNRPRKPVHNNNRDGYGQQQIPLNNWAYTPNSMGANTSPQQANQTTGNGFFTSPFRALTGHLVRAPSPTFADHWSQPALFYNSLVPAEKQFLVNAIVFENSKVSSPHVRANVVMQLNRVSHELASRVARGLGLEVPQPEERFYTTNKTANVGTFGHRLLSVEGLQVGFLASKDSKESIAQGAELARKLAAHGVDVSVVAEVFADGVNATYATSDATSFDAVVVGDGIEGLFGAANATAKGTTFYPVGRPLDILVDAFRYGKPVGAMGSGKVALGRAGIELSREGVYVGGNATAGVDALAKDVLEGLYTFRFLDRFALDDM</sequence>
<dbReference type="GO" id="GO:0070301">
    <property type="term" value="P:cellular response to hydrogen peroxide"/>
    <property type="evidence" value="ECO:0007669"/>
    <property type="project" value="UniProtKB-ARBA"/>
</dbReference>
<evidence type="ECO:0000256" key="11">
    <source>
        <dbReference type="PIRSR" id="PIRSR038927-2"/>
    </source>
</evidence>
<dbReference type="Pfam" id="PF00199">
    <property type="entry name" value="Catalase"/>
    <property type="match status" value="1"/>
</dbReference>
<dbReference type="SMART" id="SM01060">
    <property type="entry name" value="Catalase"/>
    <property type="match status" value="1"/>
</dbReference>
<dbReference type="InterPro" id="IPR018028">
    <property type="entry name" value="Catalase"/>
</dbReference>
<dbReference type="STRING" id="1450537.A0A395HTT4"/>
<evidence type="ECO:0000313" key="16">
    <source>
        <dbReference type="EMBL" id="RAL10238.1"/>
    </source>
</evidence>
<dbReference type="Gene3D" id="3.40.50.880">
    <property type="match status" value="1"/>
</dbReference>
<dbReference type="SUPFAM" id="SSF52317">
    <property type="entry name" value="Class I glutamine amidotransferase-like"/>
    <property type="match status" value="1"/>
</dbReference>
<dbReference type="Gene3D" id="2.40.180.10">
    <property type="entry name" value="Catalase core domain"/>
    <property type="match status" value="1"/>
</dbReference>
<dbReference type="GO" id="GO:0042744">
    <property type="term" value="P:hydrogen peroxide catabolic process"/>
    <property type="evidence" value="ECO:0007669"/>
    <property type="project" value="UniProtKB-UniRule"/>
</dbReference>
<dbReference type="GO" id="GO:0004096">
    <property type="term" value="F:catalase activity"/>
    <property type="evidence" value="ECO:0007669"/>
    <property type="project" value="UniProtKB-UniRule"/>
</dbReference>
<evidence type="ECO:0000256" key="8">
    <source>
        <dbReference type="ARBA" id="ARBA00023004"/>
    </source>
</evidence>
<dbReference type="InterPro" id="IPR024708">
    <property type="entry name" value="Catalase_AS"/>
</dbReference>
<evidence type="ECO:0000256" key="1">
    <source>
        <dbReference type="ARBA" id="ARBA00001971"/>
    </source>
</evidence>
<evidence type="ECO:0000256" key="9">
    <source>
        <dbReference type="ARBA" id="ARBA00023324"/>
    </source>
</evidence>
<dbReference type="InterPro" id="IPR020835">
    <property type="entry name" value="Catalase_sf"/>
</dbReference>
<dbReference type="InterPro" id="IPR029062">
    <property type="entry name" value="Class_I_gatase-like"/>
</dbReference>
<evidence type="ECO:0000256" key="12">
    <source>
        <dbReference type="RuleBase" id="RU000498"/>
    </source>
</evidence>
<dbReference type="InterPro" id="IPR002226">
    <property type="entry name" value="Catalase_haem_BS"/>
</dbReference>
<feature type="binding site" description="axial binding residue" evidence="11">
    <location>
        <position position="396"/>
    </location>
    <ligand>
        <name>heme</name>
        <dbReference type="ChEBI" id="CHEBI:30413"/>
    </ligand>
    <ligandPart>
        <name>Fe</name>
        <dbReference type="ChEBI" id="CHEBI:18248"/>
    </ligandPart>
</feature>
<evidence type="ECO:0000259" key="15">
    <source>
        <dbReference type="SMART" id="SM01060"/>
    </source>
</evidence>
<protein>
    <recommendedName>
        <fullName evidence="3 10">Catalase</fullName>
        <ecNumber evidence="3 10">1.11.1.6</ecNumber>
    </recommendedName>
</protein>
<dbReference type="InterPro" id="IPR011614">
    <property type="entry name" value="Catalase_core"/>
</dbReference>
<keyword evidence="6 10" id="KW-0479">Metal-binding</keyword>
<keyword evidence="7 10" id="KW-0560">Oxidoreductase</keyword>
<dbReference type="SUPFAM" id="SSF56634">
    <property type="entry name" value="Heme-dependent catalase-like"/>
    <property type="match status" value="1"/>
</dbReference>
<proteinExistence type="inferred from homology"/>
<dbReference type="AlphaFoldDB" id="A0A395HTT4"/>